<accession>A0A2A6E3T1</accession>
<dbReference type="InterPro" id="IPR036390">
    <property type="entry name" value="WH_DNA-bd_sf"/>
</dbReference>
<feature type="domain" description="HTH marR-type" evidence="2">
    <location>
        <begin position="8"/>
        <end position="140"/>
    </location>
</feature>
<dbReference type="SUPFAM" id="SSF46785">
    <property type="entry name" value="Winged helix' DNA-binding domain"/>
    <property type="match status" value="1"/>
</dbReference>
<dbReference type="PROSITE" id="PS50995">
    <property type="entry name" value="HTH_MARR_2"/>
    <property type="match status" value="1"/>
</dbReference>
<dbReference type="InterPro" id="IPR000835">
    <property type="entry name" value="HTH_MarR-typ"/>
</dbReference>
<keyword evidence="1" id="KW-0238">DNA-binding</keyword>
<dbReference type="GO" id="GO:0003677">
    <property type="term" value="F:DNA binding"/>
    <property type="evidence" value="ECO:0007669"/>
    <property type="project" value="UniProtKB-KW"/>
</dbReference>
<dbReference type="SMART" id="SM00347">
    <property type="entry name" value="HTH_MARR"/>
    <property type="match status" value="1"/>
</dbReference>
<dbReference type="PRINTS" id="PR00598">
    <property type="entry name" value="HTHMARR"/>
</dbReference>
<evidence type="ECO:0000313" key="3">
    <source>
        <dbReference type="EMBL" id="PDO11790.1"/>
    </source>
</evidence>
<organism evidence="3 4">
    <name type="scientific">Candidatus Reconcilbacillus cellulovorans</name>
    <dbReference type="NCBI Taxonomy" id="1906605"/>
    <lineage>
        <taxon>Bacteria</taxon>
        <taxon>Bacillati</taxon>
        <taxon>Bacillota</taxon>
        <taxon>Bacilli</taxon>
        <taxon>Bacillales</taxon>
        <taxon>Paenibacillaceae</taxon>
        <taxon>Candidatus Reconcilbacillus</taxon>
    </lineage>
</organism>
<dbReference type="InterPro" id="IPR036388">
    <property type="entry name" value="WH-like_DNA-bd_sf"/>
</dbReference>
<comment type="caution">
    <text evidence="3">The sequence shown here is derived from an EMBL/GenBank/DDBJ whole genome shotgun (WGS) entry which is preliminary data.</text>
</comment>
<evidence type="ECO:0000313" key="4">
    <source>
        <dbReference type="Proteomes" id="UP000243688"/>
    </source>
</evidence>
<gene>
    <name evidence="3" type="ORF">BLM47_00515</name>
</gene>
<dbReference type="Gene3D" id="1.10.10.10">
    <property type="entry name" value="Winged helix-like DNA-binding domain superfamily/Winged helix DNA-binding domain"/>
    <property type="match status" value="1"/>
</dbReference>
<dbReference type="Pfam" id="PF01047">
    <property type="entry name" value="MarR"/>
    <property type="match status" value="1"/>
</dbReference>
<dbReference type="AlphaFoldDB" id="A0A2A6E3T1"/>
<dbReference type="InterPro" id="IPR011991">
    <property type="entry name" value="ArsR-like_HTH"/>
</dbReference>
<proteinExistence type="predicted"/>
<dbReference type="Proteomes" id="UP000243688">
    <property type="component" value="Unassembled WGS sequence"/>
</dbReference>
<evidence type="ECO:0000256" key="1">
    <source>
        <dbReference type="ARBA" id="ARBA00023125"/>
    </source>
</evidence>
<protein>
    <recommendedName>
        <fullName evidence="2">HTH marR-type domain-containing protein</fullName>
    </recommendedName>
</protein>
<dbReference type="GO" id="GO:0003700">
    <property type="term" value="F:DNA-binding transcription factor activity"/>
    <property type="evidence" value="ECO:0007669"/>
    <property type="project" value="InterPro"/>
</dbReference>
<dbReference type="GO" id="GO:0006950">
    <property type="term" value="P:response to stress"/>
    <property type="evidence" value="ECO:0007669"/>
    <property type="project" value="TreeGrafter"/>
</dbReference>
<dbReference type="PANTHER" id="PTHR33164">
    <property type="entry name" value="TRANSCRIPTIONAL REGULATOR, MARR FAMILY"/>
    <property type="match status" value="1"/>
</dbReference>
<evidence type="ECO:0000259" key="2">
    <source>
        <dbReference type="PROSITE" id="PS50995"/>
    </source>
</evidence>
<dbReference type="InterPro" id="IPR039422">
    <property type="entry name" value="MarR/SlyA-like"/>
</dbReference>
<reference evidence="3 4" key="1">
    <citation type="submission" date="2016-12" db="EMBL/GenBank/DDBJ databases">
        <title>Candidatus Reconcilibacillus cellulovorans genome.</title>
        <authorList>
            <person name="Kolinko S."/>
            <person name="Wu Y.-W."/>
            <person name="Tachea F."/>
            <person name="Denzel E."/>
            <person name="Hiras J."/>
            <person name="Baecker N."/>
            <person name="Chan L.J."/>
            <person name="Eichorst S.A."/>
            <person name="Frey D."/>
            <person name="Adams P.D."/>
            <person name="Pray T."/>
            <person name="Tanjore D."/>
            <person name="Petzold C.J."/>
            <person name="Gladden J.M."/>
            <person name="Simmons B.A."/>
            <person name="Singer S.W."/>
        </authorList>
    </citation>
    <scope>NUCLEOTIDE SEQUENCE [LARGE SCALE GENOMIC DNA]</scope>
    <source>
        <strain evidence="3">JTherm</strain>
    </source>
</reference>
<dbReference type="EMBL" id="MOXJ01000001">
    <property type="protein sequence ID" value="PDO11790.1"/>
    <property type="molecule type" value="Genomic_DNA"/>
</dbReference>
<dbReference type="PANTHER" id="PTHR33164:SF43">
    <property type="entry name" value="HTH-TYPE TRANSCRIPTIONAL REPRESSOR YETL"/>
    <property type="match status" value="1"/>
</dbReference>
<sequence>MASGNSTEGQFLRCWVKLSKELHRRLEAELAPELTESQLNVLDVMLMKNGDWTTSELIEFLETTPAAVTMILDRMEKHGLIARTRDERDRRIVRIAVTTKGKTAWERGVRIREQIAASCLSRLSAHNQRLLVYLLSKAAGVPTTAESGPSPTAVTV</sequence>
<dbReference type="CDD" id="cd00090">
    <property type="entry name" value="HTH_ARSR"/>
    <property type="match status" value="1"/>
</dbReference>
<name>A0A2A6E3T1_9BACL</name>